<dbReference type="EMBL" id="CP089291">
    <property type="protein sequence ID" value="UOF90218.1"/>
    <property type="molecule type" value="Genomic_DNA"/>
</dbReference>
<dbReference type="RefSeq" id="WP_347436909.1">
    <property type="nucleotide sequence ID" value="NZ_CP089291.1"/>
</dbReference>
<name>A0ABY4CIH8_9BACL</name>
<proteinExistence type="predicted"/>
<gene>
    <name evidence="1" type="ORF">LSG31_20540</name>
</gene>
<accession>A0ABY4CIH8</accession>
<sequence length="64" mass="7255">MRLEMIGRLELFKDKPIIVTKIGAAYAVVPGTIVTFSESKLRIRTDELQLEHYGQHVVAEVETL</sequence>
<evidence type="ECO:0000313" key="1">
    <source>
        <dbReference type="EMBL" id="UOF90218.1"/>
    </source>
</evidence>
<keyword evidence="2" id="KW-1185">Reference proteome</keyword>
<organism evidence="1 2">
    <name type="scientific">Fodinisporobacter ferrooxydans</name>
    <dbReference type="NCBI Taxonomy" id="2901836"/>
    <lineage>
        <taxon>Bacteria</taxon>
        <taxon>Bacillati</taxon>
        <taxon>Bacillota</taxon>
        <taxon>Bacilli</taxon>
        <taxon>Bacillales</taxon>
        <taxon>Alicyclobacillaceae</taxon>
        <taxon>Fodinisporobacter</taxon>
    </lineage>
</organism>
<evidence type="ECO:0000313" key="2">
    <source>
        <dbReference type="Proteomes" id="UP000830167"/>
    </source>
</evidence>
<dbReference type="Proteomes" id="UP000830167">
    <property type="component" value="Chromosome"/>
</dbReference>
<protein>
    <submittedName>
        <fullName evidence="1">Uncharacterized protein</fullName>
    </submittedName>
</protein>
<reference evidence="1" key="1">
    <citation type="submission" date="2021-12" db="EMBL/GenBank/DDBJ databases">
        <title>Alicyclobacillaceae gen. nov., sp. nov., isolated from chalcocite enrichment system.</title>
        <authorList>
            <person name="Jiang Z."/>
        </authorList>
    </citation>
    <scope>NUCLEOTIDE SEQUENCE</scope>
    <source>
        <strain evidence="1">MYW30-H2</strain>
    </source>
</reference>